<evidence type="ECO:0000256" key="9">
    <source>
        <dbReference type="ARBA" id="ARBA00022842"/>
    </source>
</evidence>
<evidence type="ECO:0000256" key="5">
    <source>
        <dbReference type="ARBA" id="ARBA00022694"/>
    </source>
</evidence>
<dbReference type="InterPro" id="IPR003442">
    <property type="entry name" value="T6A_TsaE"/>
</dbReference>
<proteinExistence type="inferred from homology"/>
<accession>A0A1V3J679</accession>
<dbReference type="GO" id="GO:0002949">
    <property type="term" value="P:tRNA threonylcarbamoyladenosine modification"/>
    <property type="evidence" value="ECO:0007669"/>
    <property type="project" value="InterPro"/>
</dbReference>
<name>A0A1V3J679_9PAST</name>
<evidence type="ECO:0000256" key="1">
    <source>
        <dbReference type="ARBA" id="ARBA00004496"/>
    </source>
</evidence>
<keyword evidence="7" id="KW-0547">Nucleotide-binding</keyword>
<dbReference type="STRING" id="1908264.BKK54_05590"/>
<comment type="caution">
    <text evidence="11">The sequence shown here is derived from an EMBL/GenBank/DDBJ whole genome shotgun (WGS) entry which is preliminary data.</text>
</comment>
<evidence type="ECO:0000256" key="8">
    <source>
        <dbReference type="ARBA" id="ARBA00022840"/>
    </source>
</evidence>
<keyword evidence="12" id="KW-1185">Reference proteome</keyword>
<keyword evidence="4" id="KW-0963">Cytoplasm</keyword>
<protein>
    <recommendedName>
        <fullName evidence="3">tRNA threonylcarbamoyladenosine biosynthesis protein TsaE</fullName>
    </recommendedName>
    <alternativeName>
        <fullName evidence="10">t(6)A37 threonylcarbamoyladenosine biosynthesis protein TsaE</fullName>
    </alternativeName>
</protein>
<dbReference type="GO" id="GO:0005737">
    <property type="term" value="C:cytoplasm"/>
    <property type="evidence" value="ECO:0007669"/>
    <property type="project" value="UniProtKB-SubCell"/>
</dbReference>
<dbReference type="Pfam" id="PF02367">
    <property type="entry name" value="TsaE"/>
    <property type="match status" value="1"/>
</dbReference>
<dbReference type="RefSeq" id="WP_077542159.1">
    <property type="nucleotide sequence ID" value="NZ_MLHN01000009.1"/>
</dbReference>
<evidence type="ECO:0000313" key="11">
    <source>
        <dbReference type="EMBL" id="OOF50559.1"/>
    </source>
</evidence>
<keyword evidence="9" id="KW-0460">Magnesium</keyword>
<evidence type="ECO:0000256" key="3">
    <source>
        <dbReference type="ARBA" id="ARBA00019010"/>
    </source>
</evidence>
<evidence type="ECO:0000256" key="7">
    <source>
        <dbReference type="ARBA" id="ARBA00022741"/>
    </source>
</evidence>
<evidence type="ECO:0000256" key="6">
    <source>
        <dbReference type="ARBA" id="ARBA00022723"/>
    </source>
</evidence>
<dbReference type="Proteomes" id="UP000188481">
    <property type="component" value="Unassembled WGS sequence"/>
</dbReference>
<dbReference type="GO" id="GO:0046872">
    <property type="term" value="F:metal ion binding"/>
    <property type="evidence" value="ECO:0007669"/>
    <property type="project" value="UniProtKB-KW"/>
</dbReference>
<dbReference type="AlphaFoldDB" id="A0A1V3J679"/>
<comment type="subcellular location">
    <subcellularLocation>
        <location evidence="1">Cytoplasm</location>
    </subcellularLocation>
</comment>
<evidence type="ECO:0000256" key="4">
    <source>
        <dbReference type="ARBA" id="ARBA00022490"/>
    </source>
</evidence>
<dbReference type="PANTHER" id="PTHR33540:SF2">
    <property type="entry name" value="TRNA THREONYLCARBAMOYLADENOSINE BIOSYNTHESIS PROTEIN TSAE"/>
    <property type="match status" value="1"/>
</dbReference>
<dbReference type="SUPFAM" id="SSF52540">
    <property type="entry name" value="P-loop containing nucleoside triphosphate hydrolases"/>
    <property type="match status" value="1"/>
</dbReference>
<keyword evidence="8" id="KW-0067">ATP-binding</keyword>
<dbReference type="InterPro" id="IPR027417">
    <property type="entry name" value="P-loop_NTPase"/>
</dbReference>
<evidence type="ECO:0000256" key="2">
    <source>
        <dbReference type="ARBA" id="ARBA00007599"/>
    </source>
</evidence>
<keyword evidence="11" id="KW-0808">Transferase</keyword>
<organism evidence="11 12">
    <name type="scientific">Rodentibacter genomosp. 1</name>
    <dbReference type="NCBI Taxonomy" id="1908264"/>
    <lineage>
        <taxon>Bacteria</taxon>
        <taxon>Pseudomonadati</taxon>
        <taxon>Pseudomonadota</taxon>
        <taxon>Gammaproteobacteria</taxon>
        <taxon>Pasteurellales</taxon>
        <taxon>Pasteurellaceae</taxon>
        <taxon>Rodentibacter</taxon>
    </lineage>
</organism>
<dbReference type="GO" id="GO:0016740">
    <property type="term" value="F:transferase activity"/>
    <property type="evidence" value="ECO:0007669"/>
    <property type="project" value="UniProtKB-KW"/>
</dbReference>
<dbReference type="PANTHER" id="PTHR33540">
    <property type="entry name" value="TRNA THREONYLCARBAMOYLADENOSINE BIOSYNTHESIS PROTEIN TSAE"/>
    <property type="match status" value="1"/>
</dbReference>
<dbReference type="GO" id="GO:0005524">
    <property type="term" value="F:ATP binding"/>
    <property type="evidence" value="ECO:0007669"/>
    <property type="project" value="UniProtKB-KW"/>
</dbReference>
<comment type="similarity">
    <text evidence="2">Belongs to the TsaE family.</text>
</comment>
<dbReference type="FunFam" id="3.40.50.300:FF:000406">
    <property type="entry name" value="tRNA (N6-adenosine(37)-N6)-threonylcarbamoyltransferase complex ATPase TsaE"/>
    <property type="match status" value="1"/>
</dbReference>
<dbReference type="Gene3D" id="3.40.50.300">
    <property type="entry name" value="P-loop containing nucleotide triphosphate hydrolases"/>
    <property type="match status" value="1"/>
</dbReference>
<evidence type="ECO:0000313" key="12">
    <source>
        <dbReference type="Proteomes" id="UP000188481"/>
    </source>
</evidence>
<sequence length="156" mass="17632">MNELTQYIPDESTMLRFGKKLAETIVQCQADRAVMLYFNGDLGAGKTTLTRGMVQGLGHKGNVKSPTYTLVEEYNIAGKMIYHFDLYRLADPEELEFMGIRDYFTKDAICLIEWAEKGEGILPPADLLVNIDYYDDARNITLVAQNALGEQILQQL</sequence>
<keyword evidence="6" id="KW-0479">Metal-binding</keyword>
<reference evidence="11 12" key="1">
    <citation type="submission" date="2016-10" db="EMBL/GenBank/DDBJ databases">
        <title>Rodentibacter gen. nov. and new species.</title>
        <authorList>
            <person name="Christensen H."/>
        </authorList>
    </citation>
    <scope>NUCLEOTIDE SEQUENCE [LARGE SCALE GENOMIC DNA]</scope>
    <source>
        <strain evidence="12">ppn416</strain>
    </source>
</reference>
<keyword evidence="5" id="KW-0819">tRNA processing</keyword>
<dbReference type="EMBL" id="MLHN01000009">
    <property type="protein sequence ID" value="OOF50559.1"/>
    <property type="molecule type" value="Genomic_DNA"/>
</dbReference>
<gene>
    <name evidence="11" type="ORF">BKK54_05590</name>
</gene>
<evidence type="ECO:0000256" key="10">
    <source>
        <dbReference type="ARBA" id="ARBA00032441"/>
    </source>
</evidence>
<dbReference type="NCBIfam" id="TIGR00150">
    <property type="entry name" value="T6A_YjeE"/>
    <property type="match status" value="1"/>
</dbReference>